<protein>
    <submittedName>
        <fullName evidence="1">Uncharacterized protein</fullName>
    </submittedName>
</protein>
<dbReference type="AlphaFoldDB" id="A0A1T5P873"/>
<reference evidence="1 2" key="1">
    <citation type="submission" date="2017-02" db="EMBL/GenBank/DDBJ databases">
        <authorList>
            <person name="Peterson S.W."/>
        </authorList>
    </citation>
    <scope>NUCLEOTIDE SEQUENCE [LARGE SCALE GENOMIC DNA]</scope>
    <source>
        <strain evidence="1 2">DSM 18108</strain>
    </source>
</reference>
<name>A0A1T5P873_9BACT</name>
<evidence type="ECO:0000313" key="2">
    <source>
        <dbReference type="Proteomes" id="UP000190166"/>
    </source>
</evidence>
<organism evidence="1 2">
    <name type="scientific">Chitinophaga ginsengisegetis</name>
    <dbReference type="NCBI Taxonomy" id="393003"/>
    <lineage>
        <taxon>Bacteria</taxon>
        <taxon>Pseudomonadati</taxon>
        <taxon>Bacteroidota</taxon>
        <taxon>Chitinophagia</taxon>
        <taxon>Chitinophagales</taxon>
        <taxon>Chitinophagaceae</taxon>
        <taxon>Chitinophaga</taxon>
    </lineage>
</organism>
<dbReference type="STRING" id="393003.SAMN05660461_4788"/>
<proteinExistence type="predicted"/>
<dbReference type="Proteomes" id="UP000190166">
    <property type="component" value="Unassembled WGS sequence"/>
</dbReference>
<sequence>MAEEKKRIQAYLEQLKNKVETQENYGGEITNEEARMDIRDCPECGAGRAYHKGLTACAYCGFVFMDTKLTDGVNIRKENNS</sequence>
<gene>
    <name evidence="1" type="ORF">SAMN05660461_4788</name>
</gene>
<evidence type="ECO:0000313" key="1">
    <source>
        <dbReference type="EMBL" id="SKD08911.1"/>
    </source>
</evidence>
<accession>A0A1T5P873</accession>
<dbReference type="RefSeq" id="WP_079472063.1">
    <property type="nucleotide sequence ID" value="NZ_FUZZ01000004.1"/>
</dbReference>
<keyword evidence="2" id="KW-1185">Reference proteome</keyword>
<dbReference type="EMBL" id="FUZZ01000004">
    <property type="protein sequence ID" value="SKD08911.1"/>
    <property type="molecule type" value="Genomic_DNA"/>
</dbReference>